<keyword evidence="2 5" id="KW-0238">DNA-binding</keyword>
<evidence type="ECO:0000259" key="8">
    <source>
        <dbReference type="PROSITE" id="PS50071"/>
    </source>
</evidence>
<dbReference type="PROSITE" id="PS50071">
    <property type="entry name" value="HOMEOBOX_2"/>
    <property type="match status" value="1"/>
</dbReference>
<evidence type="ECO:0000313" key="10">
    <source>
        <dbReference type="Proteomes" id="UP001142055"/>
    </source>
</evidence>
<name>A0A9Q0RLV4_BLOTA</name>
<dbReference type="GO" id="GO:0005634">
    <property type="term" value="C:nucleus"/>
    <property type="evidence" value="ECO:0007669"/>
    <property type="project" value="UniProtKB-SubCell"/>
</dbReference>
<feature type="compositionally biased region" description="Polar residues" evidence="7">
    <location>
        <begin position="63"/>
        <end position="72"/>
    </location>
</feature>
<dbReference type="EMBL" id="JAPWDV010000002">
    <property type="protein sequence ID" value="KAJ6220733.1"/>
    <property type="molecule type" value="Genomic_DNA"/>
</dbReference>
<keyword evidence="4 5" id="KW-0539">Nucleus</keyword>
<dbReference type="AlphaFoldDB" id="A0A9Q0RLV4"/>
<dbReference type="GO" id="GO:0000981">
    <property type="term" value="F:DNA-binding transcription factor activity, RNA polymerase II-specific"/>
    <property type="evidence" value="ECO:0007669"/>
    <property type="project" value="InterPro"/>
</dbReference>
<dbReference type="PRINTS" id="PR00024">
    <property type="entry name" value="HOMEOBOX"/>
</dbReference>
<dbReference type="PANTHER" id="PTHR24333:SF8">
    <property type="entry name" value="HOMEOBOX PROTEIN CEH-62"/>
    <property type="match status" value="1"/>
</dbReference>
<dbReference type="InterPro" id="IPR009057">
    <property type="entry name" value="Homeodomain-like_sf"/>
</dbReference>
<evidence type="ECO:0000256" key="5">
    <source>
        <dbReference type="PROSITE-ProRule" id="PRU00108"/>
    </source>
</evidence>
<dbReference type="InterPro" id="IPR001356">
    <property type="entry name" value="HD"/>
</dbReference>
<dbReference type="Pfam" id="PF00046">
    <property type="entry name" value="Homeodomain"/>
    <property type="match status" value="1"/>
</dbReference>
<comment type="subcellular location">
    <subcellularLocation>
        <location evidence="1 5 6">Nucleus</location>
    </subcellularLocation>
</comment>
<feature type="region of interest" description="Disordered" evidence="7">
    <location>
        <begin position="45"/>
        <end position="106"/>
    </location>
</feature>
<dbReference type="OMA" id="RPQENIH"/>
<dbReference type="PROSITE" id="PS00027">
    <property type="entry name" value="HOMEOBOX_1"/>
    <property type="match status" value="1"/>
</dbReference>
<protein>
    <recommendedName>
        <fullName evidence="8">Homeobox domain-containing protein</fullName>
    </recommendedName>
</protein>
<keyword evidence="3 5" id="KW-0371">Homeobox</keyword>
<dbReference type="InterPro" id="IPR050848">
    <property type="entry name" value="Homeobox_TF"/>
</dbReference>
<evidence type="ECO:0000256" key="3">
    <source>
        <dbReference type="ARBA" id="ARBA00023155"/>
    </source>
</evidence>
<evidence type="ECO:0000256" key="7">
    <source>
        <dbReference type="SAM" id="MobiDB-lite"/>
    </source>
</evidence>
<evidence type="ECO:0000256" key="2">
    <source>
        <dbReference type="ARBA" id="ARBA00023125"/>
    </source>
</evidence>
<dbReference type="InterPro" id="IPR020479">
    <property type="entry name" value="HD_metazoa"/>
</dbReference>
<dbReference type="CDD" id="cd00086">
    <property type="entry name" value="homeodomain"/>
    <property type="match status" value="1"/>
</dbReference>
<dbReference type="SMART" id="SM00389">
    <property type="entry name" value="HOX"/>
    <property type="match status" value="1"/>
</dbReference>
<proteinExistence type="predicted"/>
<evidence type="ECO:0000313" key="9">
    <source>
        <dbReference type="EMBL" id="KAJ6220733.1"/>
    </source>
</evidence>
<keyword evidence="10" id="KW-1185">Reference proteome</keyword>
<dbReference type="PANTHER" id="PTHR24333">
    <property type="entry name" value="HOMEO BOX HB9 LIKE A-RELATED"/>
    <property type="match status" value="1"/>
</dbReference>
<accession>A0A9Q0RLV4</accession>
<feature type="DNA-binding region" description="Homeobox" evidence="5">
    <location>
        <begin position="214"/>
        <end position="273"/>
    </location>
</feature>
<dbReference type="FunFam" id="1.10.10.60:FF:000373">
    <property type="entry name" value="Blast:Brain-specific homeobox protein"/>
    <property type="match status" value="1"/>
</dbReference>
<comment type="caution">
    <text evidence="9">The sequence shown here is derived from an EMBL/GenBank/DDBJ whole genome shotgun (WGS) entry which is preliminary data.</text>
</comment>
<feature type="compositionally biased region" description="Low complexity" evidence="7">
    <location>
        <begin position="48"/>
        <end position="62"/>
    </location>
</feature>
<dbReference type="Gene3D" id="1.10.10.60">
    <property type="entry name" value="Homeodomain-like"/>
    <property type="match status" value="1"/>
</dbReference>
<organism evidence="9 10">
    <name type="scientific">Blomia tropicalis</name>
    <name type="common">Mite</name>
    <dbReference type="NCBI Taxonomy" id="40697"/>
    <lineage>
        <taxon>Eukaryota</taxon>
        <taxon>Metazoa</taxon>
        <taxon>Ecdysozoa</taxon>
        <taxon>Arthropoda</taxon>
        <taxon>Chelicerata</taxon>
        <taxon>Arachnida</taxon>
        <taxon>Acari</taxon>
        <taxon>Acariformes</taxon>
        <taxon>Sarcoptiformes</taxon>
        <taxon>Astigmata</taxon>
        <taxon>Glycyphagoidea</taxon>
        <taxon>Echimyopodidae</taxon>
        <taxon>Blomia</taxon>
    </lineage>
</organism>
<dbReference type="Proteomes" id="UP001142055">
    <property type="component" value="Chromosome 2"/>
</dbReference>
<evidence type="ECO:0000256" key="4">
    <source>
        <dbReference type="ARBA" id="ARBA00023242"/>
    </source>
</evidence>
<evidence type="ECO:0000256" key="1">
    <source>
        <dbReference type="ARBA" id="ARBA00004123"/>
    </source>
</evidence>
<feature type="domain" description="Homeobox" evidence="8">
    <location>
        <begin position="212"/>
        <end position="272"/>
    </location>
</feature>
<feature type="region of interest" description="Disordered" evidence="7">
    <location>
        <begin position="147"/>
        <end position="184"/>
    </location>
</feature>
<reference evidence="9" key="1">
    <citation type="submission" date="2022-12" db="EMBL/GenBank/DDBJ databases">
        <title>Genome assemblies of Blomia tropicalis.</title>
        <authorList>
            <person name="Cui Y."/>
        </authorList>
    </citation>
    <scope>NUCLEOTIDE SEQUENCE</scope>
    <source>
        <tissue evidence="9">Adult mites</tissue>
    </source>
</reference>
<dbReference type="SUPFAM" id="SSF46689">
    <property type="entry name" value="Homeodomain-like"/>
    <property type="match status" value="1"/>
</dbReference>
<dbReference type="GO" id="GO:0003677">
    <property type="term" value="F:DNA binding"/>
    <property type="evidence" value="ECO:0007669"/>
    <property type="project" value="UniProtKB-UniRule"/>
</dbReference>
<dbReference type="InterPro" id="IPR017970">
    <property type="entry name" value="Homeobox_CS"/>
</dbReference>
<sequence length="288" mass="30690">MSVKVNIGNKKYSNANIQDLILNGASIPRELASFTSSQTSKLFNQIDSSRSGSPSGEYSHSPISNGSNGYNSPQHFPQPPPPMTILPHSSHHSHQSLAGHLTSPTPNSAAAAAAAAAAAFFGGNTSSLAAFLHSNSYGAGSLVPSVPPLPPPPSSSSMTGSTGQMATGSSVPLSSHHHHHHHHHELILQQMQRAAVVAAATASHVAAAAASHRRRKARTVFSDQQLHGLEKRFESQRYLSTPERLELATSLNLSETQVKTWFQNRRMKHKKLLRKGSNSLCSSNMASP</sequence>
<evidence type="ECO:0000256" key="6">
    <source>
        <dbReference type="RuleBase" id="RU000682"/>
    </source>
</evidence>
<feature type="compositionally biased region" description="Basic residues" evidence="7">
    <location>
        <begin position="175"/>
        <end position="184"/>
    </location>
</feature>
<gene>
    <name evidence="9" type="ORF">RDWZM_006545</name>
</gene>
<feature type="compositionally biased region" description="Polar residues" evidence="7">
    <location>
        <begin position="158"/>
        <end position="173"/>
    </location>
</feature>